<dbReference type="InterPro" id="IPR007624">
    <property type="entry name" value="RNA_pol_sigma70_r3"/>
</dbReference>
<accession>A0A542DSX5</accession>
<dbReference type="Gene3D" id="1.20.120.1810">
    <property type="match status" value="1"/>
</dbReference>
<dbReference type="AlphaFoldDB" id="A0A542DSX5"/>
<evidence type="ECO:0000256" key="4">
    <source>
        <dbReference type="ARBA" id="ARBA00023163"/>
    </source>
</evidence>
<dbReference type="PANTHER" id="PTHR30385:SF4">
    <property type="entry name" value="RNA POLYMERASE SIGMA-E FACTOR"/>
    <property type="match status" value="1"/>
</dbReference>
<evidence type="ECO:0000313" key="9">
    <source>
        <dbReference type="Proteomes" id="UP000316298"/>
    </source>
</evidence>
<reference evidence="8 9" key="1">
    <citation type="submission" date="2019-06" db="EMBL/GenBank/DDBJ databases">
        <title>Sequencing the genomes of 1000 actinobacteria strains.</title>
        <authorList>
            <person name="Klenk H.-P."/>
        </authorList>
    </citation>
    <scope>NUCLEOTIDE SEQUENCE [LARGE SCALE GENOMIC DNA]</scope>
    <source>
        <strain evidence="8 9">DSM 17305</strain>
    </source>
</reference>
<dbReference type="Proteomes" id="UP000316298">
    <property type="component" value="Unassembled WGS sequence"/>
</dbReference>
<dbReference type="SUPFAM" id="SSF88946">
    <property type="entry name" value="Sigma2 domain of RNA polymerase sigma factors"/>
    <property type="match status" value="1"/>
</dbReference>
<dbReference type="PANTHER" id="PTHR30385">
    <property type="entry name" value="SIGMA FACTOR F FLAGELLAR"/>
    <property type="match status" value="1"/>
</dbReference>
<feature type="domain" description="RNA polymerase sigma-70 region 4" evidence="7">
    <location>
        <begin position="212"/>
        <end position="260"/>
    </location>
</feature>
<evidence type="ECO:0000256" key="1">
    <source>
        <dbReference type="ARBA" id="ARBA00023015"/>
    </source>
</evidence>
<sequence>MSLTELARENDVSRRSGRRDDVARAEELLAAAQEATGRRRDHLVNQAVVAAAPLARTIADRYRGHGVDIEDLRQVAYEHLVKAARNYRPAPGADFRSYAIPTIRGGIGHHFRDHAWAVKLPRPLQELQSRVNQTETRLAAELHRWPTYDDLAQALGVDVRDVIQAEQARGCFQPTSLDADHSRVDTVSLVDTLADPSDTYELVDQVHTLGRAISRLSGRERLILRRRLQDHRTQTAIAEEIGVSQMQVSRLLRDIMNQLRTSLSA</sequence>
<evidence type="ECO:0000256" key="2">
    <source>
        <dbReference type="ARBA" id="ARBA00023082"/>
    </source>
</evidence>
<evidence type="ECO:0000259" key="5">
    <source>
        <dbReference type="Pfam" id="PF04539"/>
    </source>
</evidence>
<dbReference type="EMBL" id="VFMM01000003">
    <property type="protein sequence ID" value="TQJ06190.1"/>
    <property type="molecule type" value="Genomic_DNA"/>
</dbReference>
<dbReference type="InterPro" id="IPR013324">
    <property type="entry name" value="RNA_pol_sigma_r3/r4-like"/>
</dbReference>
<protein>
    <submittedName>
        <fullName evidence="8">RNA polymerase sigma-28 (SigD/FliA/WhiG) subunit</fullName>
    </submittedName>
</protein>
<dbReference type="RefSeq" id="WP_185759488.1">
    <property type="nucleotide sequence ID" value="NZ_BAAAKA010000009.1"/>
</dbReference>
<proteinExistence type="predicted"/>
<name>A0A542DSX5_9ACTN</name>
<comment type="caution">
    <text evidence="8">The sequence shown here is derived from an EMBL/GenBank/DDBJ whole genome shotgun (WGS) entry which is preliminary data.</text>
</comment>
<keyword evidence="4" id="KW-0804">Transcription</keyword>
<keyword evidence="2" id="KW-0731">Sigma factor</keyword>
<dbReference type="GO" id="GO:0016987">
    <property type="term" value="F:sigma factor activity"/>
    <property type="evidence" value="ECO:0007669"/>
    <property type="project" value="UniProtKB-KW"/>
</dbReference>
<evidence type="ECO:0000259" key="6">
    <source>
        <dbReference type="Pfam" id="PF04542"/>
    </source>
</evidence>
<dbReference type="Pfam" id="PF04539">
    <property type="entry name" value="Sigma70_r3"/>
    <property type="match status" value="1"/>
</dbReference>
<keyword evidence="9" id="KW-1185">Reference proteome</keyword>
<keyword evidence="1" id="KW-0805">Transcription regulation</keyword>
<dbReference type="NCBIfam" id="TIGR02937">
    <property type="entry name" value="sigma70-ECF"/>
    <property type="match status" value="1"/>
</dbReference>
<evidence type="ECO:0000256" key="3">
    <source>
        <dbReference type="ARBA" id="ARBA00023125"/>
    </source>
</evidence>
<feature type="domain" description="RNA polymerase sigma-70 region 2" evidence="6">
    <location>
        <begin position="52"/>
        <end position="116"/>
    </location>
</feature>
<evidence type="ECO:0000259" key="7">
    <source>
        <dbReference type="Pfam" id="PF04545"/>
    </source>
</evidence>
<dbReference type="InterPro" id="IPR007630">
    <property type="entry name" value="RNA_pol_sigma70_r4"/>
</dbReference>
<organism evidence="8 9">
    <name type="scientific">Kribbella jejuensis</name>
    <dbReference type="NCBI Taxonomy" id="236068"/>
    <lineage>
        <taxon>Bacteria</taxon>
        <taxon>Bacillati</taxon>
        <taxon>Actinomycetota</taxon>
        <taxon>Actinomycetes</taxon>
        <taxon>Propionibacteriales</taxon>
        <taxon>Kribbellaceae</taxon>
        <taxon>Kribbella</taxon>
    </lineage>
</organism>
<dbReference type="InterPro" id="IPR007627">
    <property type="entry name" value="RNA_pol_sigma70_r2"/>
</dbReference>
<keyword evidence="3" id="KW-0238">DNA-binding</keyword>
<dbReference type="GO" id="GO:0006352">
    <property type="term" value="P:DNA-templated transcription initiation"/>
    <property type="evidence" value="ECO:0007669"/>
    <property type="project" value="InterPro"/>
</dbReference>
<gene>
    <name evidence="8" type="ORF">FB475_5843</name>
</gene>
<dbReference type="InterPro" id="IPR013325">
    <property type="entry name" value="RNA_pol_sigma_r2"/>
</dbReference>
<dbReference type="GO" id="GO:0003677">
    <property type="term" value="F:DNA binding"/>
    <property type="evidence" value="ECO:0007669"/>
    <property type="project" value="UniProtKB-KW"/>
</dbReference>
<dbReference type="InterPro" id="IPR014284">
    <property type="entry name" value="RNA_pol_sigma-70_dom"/>
</dbReference>
<feature type="domain" description="RNA polymerase sigma-70 region 3" evidence="5">
    <location>
        <begin position="128"/>
        <end position="197"/>
    </location>
</feature>
<dbReference type="Gene3D" id="1.20.140.160">
    <property type="match status" value="1"/>
</dbReference>
<dbReference type="Pfam" id="PF04542">
    <property type="entry name" value="Sigma70_r2"/>
    <property type="match status" value="1"/>
</dbReference>
<dbReference type="Pfam" id="PF04545">
    <property type="entry name" value="Sigma70_r4"/>
    <property type="match status" value="1"/>
</dbReference>
<evidence type="ECO:0000313" key="8">
    <source>
        <dbReference type="EMBL" id="TQJ06190.1"/>
    </source>
</evidence>
<dbReference type="SUPFAM" id="SSF88659">
    <property type="entry name" value="Sigma3 and sigma4 domains of RNA polymerase sigma factors"/>
    <property type="match status" value="2"/>
</dbReference>